<dbReference type="EMBL" id="BOMP01000057">
    <property type="protein sequence ID" value="GIE40968.1"/>
    <property type="molecule type" value="Genomic_DNA"/>
</dbReference>
<gene>
    <name evidence="1" type="ORF">Alo02nite_38660</name>
    <name evidence="2" type="ORF">BJ964_005519</name>
</gene>
<evidence type="ECO:0000313" key="1">
    <source>
        <dbReference type="EMBL" id="GIE40968.1"/>
    </source>
</evidence>
<evidence type="ECO:0000313" key="3">
    <source>
        <dbReference type="Proteomes" id="UP000590511"/>
    </source>
</evidence>
<evidence type="ECO:0000313" key="2">
    <source>
        <dbReference type="EMBL" id="MBB4751358.1"/>
    </source>
</evidence>
<reference evidence="2 3" key="1">
    <citation type="submission" date="2020-08" db="EMBL/GenBank/DDBJ databases">
        <title>Sequencing the genomes of 1000 actinobacteria strains.</title>
        <authorList>
            <person name="Klenk H.-P."/>
        </authorList>
    </citation>
    <scope>NUCLEOTIDE SEQUENCE [LARGE SCALE GENOMIC DNA]</scope>
    <source>
        <strain evidence="2 3">DSM 43150</strain>
    </source>
</reference>
<sequence length="140" mass="14873">MEHCANRIRFAGVTGGHGGGIRVHRDVARYTEHRDDLTVLGDPDFGDELLDGCFAFAGLDGVERLVSGVEAATTLSPAAQIASGAGVSAGSFGRIERRVIVGLRTRSAPAGGADDHLLFHDPPTYGVAFRWKADRLQRMG</sequence>
<dbReference type="RefSeq" id="WP_188123403.1">
    <property type="nucleotide sequence ID" value="NZ_BOMP01000057.1"/>
</dbReference>
<dbReference type="Proteomes" id="UP000631312">
    <property type="component" value="Unassembled WGS sequence"/>
</dbReference>
<dbReference type="AlphaFoldDB" id="A0A7W7HIU9"/>
<dbReference type="Proteomes" id="UP000590511">
    <property type="component" value="Unassembled WGS sequence"/>
</dbReference>
<dbReference type="EMBL" id="JACHNC010000001">
    <property type="protein sequence ID" value="MBB4751358.1"/>
    <property type="molecule type" value="Genomic_DNA"/>
</dbReference>
<organism evidence="2 3">
    <name type="scientific">Actinoplanes lobatus</name>
    <dbReference type="NCBI Taxonomy" id="113568"/>
    <lineage>
        <taxon>Bacteria</taxon>
        <taxon>Bacillati</taxon>
        <taxon>Actinomycetota</taxon>
        <taxon>Actinomycetes</taxon>
        <taxon>Micromonosporales</taxon>
        <taxon>Micromonosporaceae</taxon>
        <taxon>Actinoplanes</taxon>
    </lineage>
</organism>
<evidence type="ECO:0000313" key="4">
    <source>
        <dbReference type="Proteomes" id="UP000631312"/>
    </source>
</evidence>
<reference evidence="1 4" key="2">
    <citation type="submission" date="2021-01" db="EMBL/GenBank/DDBJ databases">
        <title>Whole genome shotgun sequence of Actinoplanes lobatus NBRC 12513.</title>
        <authorList>
            <person name="Komaki H."/>
            <person name="Tamura T."/>
        </authorList>
    </citation>
    <scope>NUCLEOTIDE SEQUENCE [LARGE SCALE GENOMIC DNA]</scope>
    <source>
        <strain evidence="1 4">NBRC 12513</strain>
    </source>
</reference>
<proteinExistence type="predicted"/>
<name>A0A7W7HIU9_9ACTN</name>
<comment type="caution">
    <text evidence="2">The sequence shown here is derived from an EMBL/GenBank/DDBJ whole genome shotgun (WGS) entry which is preliminary data.</text>
</comment>
<keyword evidence="4" id="KW-1185">Reference proteome</keyword>
<protein>
    <submittedName>
        <fullName evidence="2">Uncharacterized protein</fullName>
    </submittedName>
</protein>
<accession>A0A7W7HIU9</accession>